<dbReference type="Pfam" id="PF02836">
    <property type="entry name" value="Glyco_hydro_2_C"/>
    <property type="match status" value="1"/>
</dbReference>
<dbReference type="Gene3D" id="2.60.40.10">
    <property type="entry name" value="Immunoglobulins"/>
    <property type="match status" value="2"/>
</dbReference>
<evidence type="ECO:0000259" key="6">
    <source>
        <dbReference type="Pfam" id="PF02837"/>
    </source>
</evidence>
<dbReference type="PANTHER" id="PTHR42732:SF1">
    <property type="entry name" value="BETA-MANNOSIDASE"/>
    <property type="match status" value="1"/>
</dbReference>
<reference evidence="8" key="2">
    <citation type="submission" date="2020-08" db="EMBL/GenBank/DDBJ databases">
        <title>The Agave Microbiome: Exploring the role of microbial communities in plant adaptations to desert environments.</title>
        <authorList>
            <person name="Partida-Martinez L.P."/>
        </authorList>
    </citation>
    <scope>NUCLEOTIDE SEQUENCE [LARGE SCALE GENOMIC DNA]</scope>
    <source>
        <strain evidence="8">AT2.8</strain>
    </source>
</reference>
<evidence type="ECO:0000313" key="8">
    <source>
        <dbReference type="Proteomes" id="UP000548423"/>
    </source>
</evidence>
<evidence type="ECO:0000256" key="1">
    <source>
        <dbReference type="ARBA" id="ARBA00007401"/>
    </source>
</evidence>
<comment type="caution">
    <text evidence="7">The sequence shown here is derived from an EMBL/GenBank/DDBJ whole genome shotgun (WGS) entry which is preliminary data.</text>
</comment>
<dbReference type="InterPro" id="IPR006102">
    <property type="entry name" value="Ig-like_GH2"/>
</dbReference>
<feature type="domain" description="Glycoside hydrolase family 2 immunoglobulin-like beta-sandwich" evidence="4">
    <location>
        <begin position="165"/>
        <end position="253"/>
    </location>
</feature>
<dbReference type="InterPro" id="IPR006101">
    <property type="entry name" value="Glyco_hydro_2"/>
</dbReference>
<evidence type="ECO:0000256" key="2">
    <source>
        <dbReference type="ARBA" id="ARBA00022801"/>
    </source>
</evidence>
<dbReference type="InterPro" id="IPR006104">
    <property type="entry name" value="Glyco_hydro_2_N"/>
</dbReference>
<keyword evidence="3 7" id="KW-0326">Glycosidase</keyword>
<name>A0A852TG82_9BACI</name>
<dbReference type="InterPro" id="IPR051913">
    <property type="entry name" value="GH2_Domain-Containing"/>
</dbReference>
<keyword evidence="2 7" id="KW-0378">Hydrolase</keyword>
<evidence type="ECO:0000259" key="5">
    <source>
        <dbReference type="Pfam" id="PF02836"/>
    </source>
</evidence>
<comment type="similarity">
    <text evidence="1">Belongs to the glycosyl hydrolase 2 family.</text>
</comment>
<dbReference type="Gene3D" id="2.60.120.260">
    <property type="entry name" value="Galactose-binding domain-like"/>
    <property type="match status" value="1"/>
</dbReference>
<dbReference type="InterPro" id="IPR013783">
    <property type="entry name" value="Ig-like_fold"/>
</dbReference>
<protein>
    <submittedName>
        <fullName evidence="7">Beta-galactosidase</fullName>
        <ecNumber evidence="7">3.2.1.23</ecNumber>
    </submittedName>
</protein>
<dbReference type="InterPro" id="IPR036156">
    <property type="entry name" value="Beta-gal/glucu_dom_sf"/>
</dbReference>
<dbReference type="Proteomes" id="UP000548423">
    <property type="component" value="Unassembled WGS sequence"/>
</dbReference>
<evidence type="ECO:0000256" key="3">
    <source>
        <dbReference type="ARBA" id="ARBA00023295"/>
    </source>
</evidence>
<dbReference type="SUPFAM" id="SSF49785">
    <property type="entry name" value="Galactose-binding domain-like"/>
    <property type="match status" value="1"/>
</dbReference>
<dbReference type="PANTHER" id="PTHR42732">
    <property type="entry name" value="BETA-GALACTOSIDASE"/>
    <property type="match status" value="1"/>
</dbReference>
<proteinExistence type="inferred from homology"/>
<dbReference type="GO" id="GO:0005975">
    <property type="term" value="P:carbohydrate metabolic process"/>
    <property type="evidence" value="ECO:0007669"/>
    <property type="project" value="InterPro"/>
</dbReference>
<dbReference type="EMBL" id="JACCBX010000011">
    <property type="protein sequence ID" value="NYE07920.1"/>
    <property type="molecule type" value="Genomic_DNA"/>
</dbReference>
<dbReference type="InterPro" id="IPR017853">
    <property type="entry name" value="GH"/>
</dbReference>
<dbReference type="GO" id="GO:0004565">
    <property type="term" value="F:beta-galactosidase activity"/>
    <property type="evidence" value="ECO:0007669"/>
    <property type="project" value="UniProtKB-EC"/>
</dbReference>
<dbReference type="SUPFAM" id="SSF49303">
    <property type="entry name" value="beta-Galactosidase/glucuronidase domain"/>
    <property type="match status" value="1"/>
</dbReference>
<evidence type="ECO:0000259" key="4">
    <source>
        <dbReference type="Pfam" id="PF00703"/>
    </source>
</evidence>
<feature type="domain" description="Glycoside hydrolase family 2 catalytic" evidence="5">
    <location>
        <begin position="259"/>
        <end position="546"/>
    </location>
</feature>
<dbReference type="AlphaFoldDB" id="A0A852TG82"/>
<feature type="domain" description="Glycosyl hydrolases family 2 sugar binding" evidence="6">
    <location>
        <begin position="50"/>
        <end position="149"/>
    </location>
</feature>
<reference evidence="8" key="1">
    <citation type="submission" date="2020-07" db="EMBL/GenBank/DDBJ databases">
        <authorList>
            <person name="Partida-Martinez L."/>
            <person name="Huntemann M."/>
            <person name="Clum A."/>
            <person name="Wang J."/>
            <person name="Palaniappan K."/>
            <person name="Ritter S."/>
            <person name="Chen I.-M."/>
            <person name="Stamatis D."/>
            <person name="Reddy T."/>
            <person name="O'Malley R."/>
            <person name="Daum C."/>
            <person name="Shapiro N."/>
            <person name="Ivanova N."/>
            <person name="Kyrpides N."/>
            <person name="Woyke T."/>
        </authorList>
    </citation>
    <scope>NUCLEOTIDE SEQUENCE [LARGE SCALE GENOMIC DNA]</scope>
    <source>
        <strain evidence="8">AT2.8</strain>
    </source>
</reference>
<dbReference type="PRINTS" id="PR00132">
    <property type="entry name" value="GLHYDRLASE2"/>
</dbReference>
<dbReference type="SUPFAM" id="SSF51445">
    <property type="entry name" value="(Trans)glycosidases"/>
    <property type="match status" value="1"/>
</dbReference>
<dbReference type="Gene3D" id="3.20.20.80">
    <property type="entry name" value="Glycosidases"/>
    <property type="match status" value="1"/>
</dbReference>
<dbReference type="Pfam" id="PF02837">
    <property type="entry name" value="Glyco_hydro_2_N"/>
    <property type="match status" value="1"/>
</dbReference>
<gene>
    <name evidence="7" type="ORF">F4694_004761</name>
</gene>
<dbReference type="InterPro" id="IPR006103">
    <property type="entry name" value="Glyco_hydro_2_cat"/>
</dbReference>
<dbReference type="Pfam" id="PF00703">
    <property type="entry name" value="Glyco_hydro_2"/>
    <property type="match status" value="1"/>
</dbReference>
<dbReference type="InterPro" id="IPR008979">
    <property type="entry name" value="Galactose-bd-like_sf"/>
</dbReference>
<sequence length="752" mass="85906">MRKTILINENWKFVKENVGAAEVFTAPGEKVNIPHTWNAIDGQDGGNDYYRGTCWYGKTFSKPELNNGDQVYLEFRGANSTAEVWVNNHKLCTHDGGYSTFRINITDALKEENELVVSVDNGPNDRVYPQMADFTFYGGIYRDVYMVIVPNSHFDMDYFGGNGLQITSEVNEKTAVVALKSFVSGEAEVVRYTIEGVGSIEVPVKDGVASGSMIVSEVHLWDGVEDPYLYLAKAELIKNGHVIDQVDSRFGCRTFSFDKDKGFFLNGRSFPLRGVSRHQDRIGVGNAITKEMMQEDMELIKEIGANTIRLAHYQHDQYFYDLCDEYGMIVWAEIPYITEHMPNGRENTISQMKELIAQNFNHPSIICWGLSNEISVTGVTDDLMENHKILNDLAHKLDHTRPTTMAHAFMLEIDEPLVFLPDVMSYNLYYGWYLGDVTDNDVFFDDFHKKYPDKIIGLAEYGADANPRLQSAMPEKGDYTEQYQCVYHEHLIKMSAERPYLWSTHVWNMFDFAADGRDEGGKNGINQKGLVTFDRKYKKDAFYLYKANWSKEPFVHLCGRNYIERHEEETEVKVYSNYDTVELYNNGELVEKQSGEKVFKFKLKLQGNHRIEVKAGNCSDEITICKVQEPNKAYQLEGREVINWFDEPDMNCPEGYYSIKDVMADIRKSPEAAKILDDMIFYAKSKRGDVAKKVKQSKSMAKAMNAMTVEALIKQAGGSIPKSMVVEVNKSLNRVKKVNDIVVELKEENFSI</sequence>
<accession>A0A852TG82</accession>
<organism evidence="7 8">
    <name type="scientific">Neobacillus niacini</name>
    <dbReference type="NCBI Taxonomy" id="86668"/>
    <lineage>
        <taxon>Bacteria</taxon>
        <taxon>Bacillati</taxon>
        <taxon>Bacillota</taxon>
        <taxon>Bacilli</taxon>
        <taxon>Bacillales</taxon>
        <taxon>Bacillaceae</taxon>
        <taxon>Neobacillus</taxon>
    </lineage>
</organism>
<dbReference type="EC" id="3.2.1.23" evidence="7"/>
<evidence type="ECO:0000313" key="7">
    <source>
        <dbReference type="EMBL" id="NYE07920.1"/>
    </source>
</evidence>